<gene>
    <name evidence="2" type="ORF">JD82_04820</name>
</gene>
<reference evidence="2 3" key="1">
    <citation type="submission" date="2019-07" db="EMBL/GenBank/DDBJ databases">
        <title>R&amp;d 2014.</title>
        <authorList>
            <person name="Klenk H.-P."/>
        </authorList>
    </citation>
    <scope>NUCLEOTIDE SEQUENCE [LARGE SCALE GENOMIC DNA]</scope>
    <source>
        <strain evidence="2 3">DSM 43194</strain>
    </source>
</reference>
<dbReference type="Proteomes" id="UP000317303">
    <property type="component" value="Unassembled WGS sequence"/>
</dbReference>
<evidence type="ECO:0000313" key="3">
    <source>
        <dbReference type="Proteomes" id="UP000317303"/>
    </source>
</evidence>
<proteinExistence type="predicted"/>
<evidence type="ECO:0000313" key="2">
    <source>
        <dbReference type="EMBL" id="TWH22928.1"/>
    </source>
</evidence>
<organism evidence="2 3">
    <name type="scientific">Prauserella rugosa</name>
    <dbReference type="NCBI Taxonomy" id="43354"/>
    <lineage>
        <taxon>Bacteria</taxon>
        <taxon>Bacillati</taxon>
        <taxon>Actinomycetota</taxon>
        <taxon>Actinomycetes</taxon>
        <taxon>Pseudonocardiales</taxon>
        <taxon>Pseudonocardiaceae</taxon>
        <taxon>Prauserella</taxon>
    </lineage>
</organism>
<dbReference type="EMBL" id="VLJV01000001">
    <property type="protein sequence ID" value="TWH22928.1"/>
    <property type="molecule type" value="Genomic_DNA"/>
</dbReference>
<dbReference type="AlphaFoldDB" id="A0A660CHC0"/>
<feature type="region of interest" description="Disordered" evidence="1">
    <location>
        <begin position="1"/>
        <end position="38"/>
    </location>
</feature>
<keyword evidence="3" id="KW-1185">Reference proteome</keyword>
<comment type="caution">
    <text evidence="2">The sequence shown here is derived from an EMBL/GenBank/DDBJ whole genome shotgun (WGS) entry which is preliminary data.</text>
</comment>
<evidence type="ECO:0000256" key="1">
    <source>
        <dbReference type="SAM" id="MobiDB-lite"/>
    </source>
</evidence>
<name>A0A660CHC0_9PSEU</name>
<protein>
    <submittedName>
        <fullName evidence="2">Uncharacterized protein</fullName>
    </submittedName>
</protein>
<accession>A0A660CHC0</accession>
<sequence length="201" mass="22102">MTTADPLPTVNGVGKHRKLVSTPAPTPAAPQAAPSRRQRRVALRRQHAERTLRRLSTPVTGGAVACAFDSEGFYVRLADRILDRLPWHLRIRHKGHALCVCLHDLTTGLESSRYAKLAQMPLHEALLRLRFPHFLADLMASREVFGDKPILGALPARDLATTLTAVVPLTCPDLDRCPARGDVLRTYNSPASTERLRALAG</sequence>